<keyword evidence="3" id="KW-1185">Reference proteome</keyword>
<evidence type="ECO:0000256" key="1">
    <source>
        <dbReference type="SAM" id="MobiDB-lite"/>
    </source>
</evidence>
<proteinExistence type="predicted"/>
<dbReference type="Proteomes" id="UP000001784">
    <property type="component" value="Chromosome"/>
</dbReference>
<organism evidence="2 3">
    <name type="scientific">Syntrophobacter fumaroxidans (strain DSM 10017 / MPOB)</name>
    <dbReference type="NCBI Taxonomy" id="335543"/>
    <lineage>
        <taxon>Bacteria</taxon>
        <taxon>Pseudomonadati</taxon>
        <taxon>Thermodesulfobacteriota</taxon>
        <taxon>Syntrophobacteria</taxon>
        <taxon>Syntrophobacterales</taxon>
        <taxon>Syntrophobacteraceae</taxon>
        <taxon>Syntrophobacter</taxon>
    </lineage>
</organism>
<reference evidence="2 3" key="1">
    <citation type="submission" date="2006-10" db="EMBL/GenBank/DDBJ databases">
        <title>Complete sequence of Syntrophobacter fumaroxidans MPOB.</title>
        <authorList>
            <consortium name="US DOE Joint Genome Institute"/>
            <person name="Copeland A."/>
            <person name="Lucas S."/>
            <person name="Lapidus A."/>
            <person name="Barry K."/>
            <person name="Detter J.C."/>
            <person name="Glavina del Rio T."/>
            <person name="Hammon N."/>
            <person name="Israni S."/>
            <person name="Pitluck S."/>
            <person name="Goltsman E.G."/>
            <person name="Martinez M."/>
            <person name="Schmutz J."/>
            <person name="Larimer F."/>
            <person name="Land M."/>
            <person name="Hauser L."/>
            <person name="Kyrpides N."/>
            <person name="Kim E."/>
            <person name="Boone D.R."/>
            <person name="Brockman F."/>
            <person name="Culley D."/>
            <person name="Ferry J."/>
            <person name="Gunsalus R."/>
            <person name="McInerney M.J."/>
            <person name="Morrison M."/>
            <person name="Plugge C."/>
            <person name="Rohlin L."/>
            <person name="Scholten J."/>
            <person name="Sieber J."/>
            <person name="Stams A.J.M."/>
            <person name="Worm P."/>
            <person name="Henstra A.M."/>
            <person name="Richardson P."/>
        </authorList>
    </citation>
    <scope>NUCLEOTIDE SEQUENCE [LARGE SCALE GENOMIC DNA]</scope>
    <source>
        <strain evidence="3">DSM 10017 / MPOB</strain>
    </source>
</reference>
<accession>A0LL37</accession>
<dbReference type="InParanoid" id="A0LL37"/>
<feature type="compositionally biased region" description="Basic and acidic residues" evidence="1">
    <location>
        <begin position="10"/>
        <end position="22"/>
    </location>
</feature>
<feature type="compositionally biased region" description="Basic and acidic residues" evidence="1">
    <location>
        <begin position="64"/>
        <end position="75"/>
    </location>
</feature>
<gene>
    <name evidence="2" type="ordered locus">Sfum_2459</name>
</gene>
<dbReference type="KEGG" id="sfu:Sfum_2459"/>
<evidence type="ECO:0000313" key="2">
    <source>
        <dbReference type="EMBL" id="ABK18139.1"/>
    </source>
</evidence>
<protein>
    <submittedName>
        <fullName evidence="2">Uncharacterized protein</fullName>
    </submittedName>
</protein>
<evidence type="ECO:0000313" key="3">
    <source>
        <dbReference type="Proteomes" id="UP000001784"/>
    </source>
</evidence>
<dbReference type="AlphaFoldDB" id="A0LL37"/>
<dbReference type="EMBL" id="CP000478">
    <property type="protein sequence ID" value="ABK18139.1"/>
    <property type="molecule type" value="Genomic_DNA"/>
</dbReference>
<name>A0LL37_SYNFM</name>
<feature type="region of interest" description="Disordered" evidence="1">
    <location>
        <begin position="1"/>
        <end position="89"/>
    </location>
</feature>
<feature type="compositionally biased region" description="Basic residues" evidence="1">
    <location>
        <begin position="23"/>
        <end position="35"/>
    </location>
</feature>
<dbReference type="HOGENOM" id="CLU_2453556_0_0_7"/>
<sequence>MYDSTWAVERGVRTREAGESRRALRRAGGKTKNIVRTRSMSNPEAGQPFREASIAEFPCRRHREFPGRSNRGDRATHRHALPRQPGPLP</sequence>